<dbReference type="GO" id="GO:0016874">
    <property type="term" value="F:ligase activity"/>
    <property type="evidence" value="ECO:0007669"/>
    <property type="project" value="UniProtKB-KW"/>
</dbReference>
<dbReference type="FunCoup" id="A0A2R5G217">
    <property type="interactions" value="46"/>
</dbReference>
<dbReference type="PANTHER" id="PTHR43506:SF1">
    <property type="entry name" value="BPL_LPL CATALYTIC DOMAIN-CONTAINING PROTEIN"/>
    <property type="match status" value="1"/>
</dbReference>
<evidence type="ECO:0000313" key="2">
    <source>
        <dbReference type="EMBL" id="GBG25056.1"/>
    </source>
</evidence>
<name>A0A2R5G217_9STRA</name>
<accession>A0A2R5G217</accession>
<dbReference type="InterPro" id="IPR004143">
    <property type="entry name" value="BPL_LPL_catalytic"/>
</dbReference>
<dbReference type="InterPro" id="IPR045864">
    <property type="entry name" value="aa-tRNA-synth_II/BPL/LPL"/>
</dbReference>
<dbReference type="PROSITE" id="PS51733">
    <property type="entry name" value="BPL_LPL_CATALYTIC"/>
    <property type="match status" value="1"/>
</dbReference>
<gene>
    <name evidence="2" type="ORF">FCC1311_012732</name>
</gene>
<evidence type="ECO:0000313" key="3">
    <source>
        <dbReference type="Proteomes" id="UP000241890"/>
    </source>
</evidence>
<dbReference type="Pfam" id="PF21948">
    <property type="entry name" value="LplA-B_cat"/>
    <property type="match status" value="1"/>
</dbReference>
<proteinExistence type="predicted"/>
<feature type="domain" description="BPL/LPL catalytic" evidence="1">
    <location>
        <begin position="45"/>
        <end position="223"/>
    </location>
</feature>
<organism evidence="2 3">
    <name type="scientific">Hondaea fermentalgiana</name>
    <dbReference type="NCBI Taxonomy" id="2315210"/>
    <lineage>
        <taxon>Eukaryota</taxon>
        <taxon>Sar</taxon>
        <taxon>Stramenopiles</taxon>
        <taxon>Bigyra</taxon>
        <taxon>Labyrinthulomycetes</taxon>
        <taxon>Thraustochytrida</taxon>
        <taxon>Thraustochytriidae</taxon>
        <taxon>Hondaea</taxon>
    </lineage>
</organism>
<reference evidence="2 3" key="1">
    <citation type="submission" date="2017-12" db="EMBL/GenBank/DDBJ databases">
        <title>Sequencing, de novo assembly and annotation of complete genome of a new Thraustochytrid species, strain FCC1311.</title>
        <authorList>
            <person name="Sedici K."/>
            <person name="Godart F."/>
            <person name="Aiese Cigliano R."/>
            <person name="Sanseverino W."/>
            <person name="Barakat M."/>
            <person name="Ortet P."/>
            <person name="Marechal E."/>
            <person name="Cagnac O."/>
            <person name="Amato A."/>
        </authorList>
    </citation>
    <scope>NUCLEOTIDE SEQUENCE [LARGE SCALE GENOMIC DNA]</scope>
</reference>
<dbReference type="InterPro" id="IPR053264">
    <property type="entry name" value="Lipoate-ligase_2_inactive"/>
</dbReference>
<dbReference type="OrthoDB" id="201621at2759"/>
<dbReference type="InParanoid" id="A0A2R5G217"/>
<dbReference type="Gene3D" id="3.30.930.10">
    <property type="entry name" value="Bira Bifunctional Protein, Domain 2"/>
    <property type="match status" value="1"/>
</dbReference>
<keyword evidence="2" id="KW-0436">Ligase</keyword>
<protein>
    <submittedName>
        <fullName evidence="2">Lipoate--protein ligase</fullName>
    </submittedName>
</protein>
<dbReference type="Proteomes" id="UP000241890">
    <property type="component" value="Unassembled WGS sequence"/>
</dbReference>
<dbReference type="SUPFAM" id="SSF55681">
    <property type="entry name" value="Class II aaRS and biotin synthetases"/>
    <property type="match status" value="1"/>
</dbReference>
<dbReference type="PANTHER" id="PTHR43506">
    <property type="entry name" value="BIOTIN/LIPOATE A/B PROTEIN LIGASE FAMILY"/>
    <property type="match status" value="1"/>
</dbReference>
<keyword evidence="3" id="KW-1185">Reference proteome</keyword>
<comment type="caution">
    <text evidence="2">The sequence shown here is derived from an EMBL/GenBank/DDBJ whole genome shotgun (WGS) entry which is preliminary data.</text>
</comment>
<dbReference type="AlphaFoldDB" id="A0A2R5G217"/>
<dbReference type="EMBL" id="BEYU01000011">
    <property type="protein sequence ID" value="GBG25056.1"/>
    <property type="molecule type" value="Genomic_DNA"/>
</dbReference>
<sequence length="279" mass="31123">MAQRVLKIVRLGPRDKVDIFRQLRLEEGVHRSKNGSARDGVPGSGTGWCVLNHPQAEQDPSIVLGFSGKIPKLVNESERARQNVPMIRRFTGGGTVIVDRDTVFVSLLLGRDLVPDVDAFPRPIMAWSGEFYARVLRDRLGVSGFSLRADDYVVDDVKIAGNAQAISGKRWVHHTSFLWDYSSERMQVLSLPEKQPEYRANRDHDSFLRRMKQVVPGPLAQDPSAGPAAFLDAVEAELVAHFEPQGVRVEHATVAQLEAILEANPGRREVTRYEEPVQA</sequence>
<evidence type="ECO:0000259" key="1">
    <source>
        <dbReference type="PROSITE" id="PS51733"/>
    </source>
</evidence>